<evidence type="ECO:0000313" key="1">
    <source>
        <dbReference type="EMBL" id="VAW90645.1"/>
    </source>
</evidence>
<accession>A0A3B0ZB71</accession>
<reference evidence="1" key="1">
    <citation type="submission" date="2018-06" db="EMBL/GenBank/DDBJ databases">
        <authorList>
            <person name="Zhirakovskaya E."/>
        </authorList>
    </citation>
    <scope>NUCLEOTIDE SEQUENCE</scope>
</reference>
<protein>
    <submittedName>
        <fullName evidence="1">Uncharacterized protein</fullName>
    </submittedName>
</protein>
<dbReference type="AlphaFoldDB" id="A0A3B0ZB71"/>
<proteinExistence type="predicted"/>
<sequence length="68" mass="7856">MNSQDLKVYHDHVDAMEKANVDPEYVQGWQGGFLINPIREEQRVNDAYSSGYDDGTARNMDNFKKFAK</sequence>
<organism evidence="1">
    <name type="scientific">hydrothermal vent metagenome</name>
    <dbReference type="NCBI Taxonomy" id="652676"/>
    <lineage>
        <taxon>unclassified sequences</taxon>
        <taxon>metagenomes</taxon>
        <taxon>ecological metagenomes</taxon>
    </lineage>
</organism>
<name>A0A3B0ZB71_9ZZZZ</name>
<gene>
    <name evidence="1" type="ORF">MNBD_GAMMA21-1725</name>
</gene>
<dbReference type="EMBL" id="UOFR01000003">
    <property type="protein sequence ID" value="VAW90645.1"/>
    <property type="molecule type" value="Genomic_DNA"/>
</dbReference>